<feature type="non-terminal residue" evidence="2">
    <location>
        <position position="1"/>
    </location>
</feature>
<dbReference type="Pfam" id="PF07486">
    <property type="entry name" value="Hydrolase_2"/>
    <property type="match status" value="1"/>
</dbReference>
<dbReference type="GO" id="GO:0016787">
    <property type="term" value="F:hydrolase activity"/>
    <property type="evidence" value="ECO:0007669"/>
    <property type="project" value="InterPro"/>
</dbReference>
<dbReference type="Gene3D" id="1.10.10.2520">
    <property type="entry name" value="Cell wall hydrolase SleB, domain 1"/>
    <property type="match status" value="1"/>
</dbReference>
<name>A0A382TT04_9ZZZZ</name>
<accession>A0A382TT04</accession>
<dbReference type="EMBL" id="UINC01138941">
    <property type="protein sequence ID" value="SVD25194.1"/>
    <property type="molecule type" value="Genomic_DNA"/>
</dbReference>
<protein>
    <recommendedName>
        <fullName evidence="1">Cell wall hydrolase SleB domain-containing protein</fullName>
    </recommendedName>
</protein>
<feature type="domain" description="Cell wall hydrolase SleB" evidence="1">
    <location>
        <begin position="73"/>
        <end position="176"/>
    </location>
</feature>
<reference evidence="2" key="1">
    <citation type="submission" date="2018-05" db="EMBL/GenBank/DDBJ databases">
        <authorList>
            <person name="Lanie J.A."/>
            <person name="Ng W.-L."/>
            <person name="Kazmierczak K.M."/>
            <person name="Andrzejewski T.M."/>
            <person name="Davidsen T.M."/>
            <person name="Wayne K.J."/>
            <person name="Tettelin H."/>
            <person name="Glass J.I."/>
            <person name="Rusch D."/>
            <person name="Podicherti R."/>
            <person name="Tsui H.-C.T."/>
            <person name="Winkler M.E."/>
        </authorList>
    </citation>
    <scope>NUCLEOTIDE SEQUENCE</scope>
</reference>
<gene>
    <name evidence="2" type="ORF">METZ01_LOCUS378048</name>
</gene>
<organism evidence="2">
    <name type="scientific">marine metagenome</name>
    <dbReference type="NCBI Taxonomy" id="408172"/>
    <lineage>
        <taxon>unclassified sequences</taxon>
        <taxon>metagenomes</taxon>
        <taxon>ecological metagenomes</taxon>
    </lineage>
</organism>
<feature type="non-terminal residue" evidence="2">
    <location>
        <position position="181"/>
    </location>
</feature>
<evidence type="ECO:0000313" key="2">
    <source>
        <dbReference type="EMBL" id="SVD25194.1"/>
    </source>
</evidence>
<sequence length="181" mass="20794">VGSCNYLDNYYNINFILLNVLSRMKKYLLAFVISLFMFHPIKEAYAPPNPNQVALNEEFYCLAQNIYWEARSENIEGQIAVAFVVLNRLKNKRYPNTICNVVKEGPTLAGTSFPKRNTCQFSWYCDGQSDVPKNSTSWDIATTLTYEILVLNKYADPIDGATHYHATYVSPRWAKRLAKTK</sequence>
<proteinExistence type="predicted"/>
<dbReference type="AlphaFoldDB" id="A0A382TT04"/>
<evidence type="ECO:0000259" key="1">
    <source>
        <dbReference type="Pfam" id="PF07486"/>
    </source>
</evidence>
<dbReference type="InterPro" id="IPR042047">
    <property type="entry name" value="SleB_dom1"/>
</dbReference>
<dbReference type="InterPro" id="IPR011105">
    <property type="entry name" value="Cell_wall_hydrolase_SleB"/>
</dbReference>